<keyword evidence="3" id="KW-0808">Transferase</keyword>
<dbReference type="GO" id="GO:0016020">
    <property type="term" value="C:membrane"/>
    <property type="evidence" value="ECO:0007669"/>
    <property type="project" value="UniProtKB-SubCell"/>
</dbReference>
<name>A0A8H7TIV6_9HELO</name>
<accession>A0A8H7TIV6</accession>
<dbReference type="AlphaFoldDB" id="A0A8H7TIV6"/>
<dbReference type="GO" id="GO:0051999">
    <property type="term" value="P:mannosyl-inositol phosphorylceramide biosynthetic process"/>
    <property type="evidence" value="ECO:0007669"/>
    <property type="project" value="TreeGrafter"/>
</dbReference>
<dbReference type="EMBL" id="JAFJYH010000085">
    <property type="protein sequence ID" value="KAG4420397.1"/>
    <property type="molecule type" value="Genomic_DNA"/>
</dbReference>
<evidence type="ECO:0000256" key="3">
    <source>
        <dbReference type="ARBA" id="ARBA00022679"/>
    </source>
</evidence>
<evidence type="ECO:0000256" key="6">
    <source>
        <dbReference type="ARBA" id="ARBA00023136"/>
    </source>
</evidence>
<keyword evidence="4 7" id="KW-0812">Transmembrane</keyword>
<sequence length="332" mass="38688">MGLITAFANFLCRAFRNGALAIFILSLFYISTYICSQFNHITIYTTALRDRSITLTDLPADYVRSLNESINQNVPFTHNITTNTFQIPRIIHQTYKTITIPEKWEYSYNSCKEQNPAYTHMFWTDESARQFIESHFPWFLSTYDAYLYPIQRVDSIRYFLLWHYGGIYIDLDVSCRRPLDPLLTFPAWFPKTQPYGVSNDIIASTARHPVMLKLALSLHDHNERLGTGYTTVFWSTGPMFVNVILGKWFKAVENGDGNDGVRILPPMFYDRTGYSFFGHREGSSWHGGDVAFAKWAYGRLWWLLGLVTLGPAVLMFVCRRRWESKQLYYSRV</sequence>
<comment type="subcellular location">
    <subcellularLocation>
        <location evidence="1">Membrane</location>
    </subcellularLocation>
</comment>
<evidence type="ECO:0000313" key="8">
    <source>
        <dbReference type="EMBL" id="KAG4420397.1"/>
    </source>
</evidence>
<evidence type="ECO:0000256" key="7">
    <source>
        <dbReference type="SAM" id="Phobius"/>
    </source>
</evidence>
<keyword evidence="5 7" id="KW-1133">Transmembrane helix</keyword>
<evidence type="ECO:0000256" key="4">
    <source>
        <dbReference type="ARBA" id="ARBA00022692"/>
    </source>
</evidence>
<keyword evidence="9" id="KW-1185">Reference proteome</keyword>
<dbReference type="OrthoDB" id="3647at2759"/>
<dbReference type="PANTHER" id="PTHR32385:SF20">
    <property type="entry name" value="MANNOSYL PHOSPHORYLINOSITOL CERAMIDE SYNTHASE CSH1-RELATED"/>
    <property type="match status" value="1"/>
</dbReference>
<dbReference type="Pfam" id="PF04488">
    <property type="entry name" value="Gly_transf_sug"/>
    <property type="match status" value="1"/>
</dbReference>
<protein>
    <recommendedName>
        <fullName evidence="10">Glycosyltransferase family 32 protein</fullName>
    </recommendedName>
</protein>
<dbReference type="PANTHER" id="PTHR32385">
    <property type="entry name" value="MANNOSYL PHOSPHORYLINOSITOL CERAMIDE SYNTHASE"/>
    <property type="match status" value="1"/>
</dbReference>
<reference evidence="8" key="1">
    <citation type="submission" date="2021-02" db="EMBL/GenBank/DDBJ databases">
        <title>Genome sequence Cadophora malorum strain M34.</title>
        <authorList>
            <person name="Stefanovic E."/>
            <person name="Vu D."/>
            <person name="Scully C."/>
            <person name="Dijksterhuis J."/>
            <person name="Roader J."/>
            <person name="Houbraken J."/>
        </authorList>
    </citation>
    <scope>NUCLEOTIDE SEQUENCE</scope>
    <source>
        <strain evidence="8">M34</strain>
    </source>
</reference>
<evidence type="ECO:0000256" key="2">
    <source>
        <dbReference type="ARBA" id="ARBA00009003"/>
    </source>
</evidence>
<gene>
    <name evidence="8" type="ORF">IFR04_006509</name>
</gene>
<proteinExistence type="inferred from homology"/>
<evidence type="ECO:0000256" key="5">
    <source>
        <dbReference type="ARBA" id="ARBA00022989"/>
    </source>
</evidence>
<evidence type="ECO:0000313" key="9">
    <source>
        <dbReference type="Proteomes" id="UP000664132"/>
    </source>
</evidence>
<dbReference type="SUPFAM" id="SSF53448">
    <property type="entry name" value="Nucleotide-diphospho-sugar transferases"/>
    <property type="match status" value="1"/>
</dbReference>
<keyword evidence="6 7" id="KW-0472">Membrane</keyword>
<dbReference type="GO" id="GO:0000030">
    <property type="term" value="F:mannosyltransferase activity"/>
    <property type="evidence" value="ECO:0007669"/>
    <property type="project" value="TreeGrafter"/>
</dbReference>
<dbReference type="InterPro" id="IPR007577">
    <property type="entry name" value="GlycoTrfase_DXD_sugar-bd_CS"/>
</dbReference>
<dbReference type="InterPro" id="IPR051706">
    <property type="entry name" value="Glycosyltransferase_domain"/>
</dbReference>
<dbReference type="InterPro" id="IPR029044">
    <property type="entry name" value="Nucleotide-diphossugar_trans"/>
</dbReference>
<feature type="transmembrane region" description="Helical" evidence="7">
    <location>
        <begin position="14"/>
        <end position="34"/>
    </location>
</feature>
<comment type="similarity">
    <text evidence="2">Belongs to the glycosyltransferase 32 family.</text>
</comment>
<dbReference type="Gene3D" id="3.90.550.20">
    <property type="match status" value="1"/>
</dbReference>
<evidence type="ECO:0008006" key="10">
    <source>
        <dbReference type="Google" id="ProtNLM"/>
    </source>
</evidence>
<feature type="transmembrane region" description="Helical" evidence="7">
    <location>
        <begin position="300"/>
        <end position="318"/>
    </location>
</feature>
<evidence type="ECO:0000256" key="1">
    <source>
        <dbReference type="ARBA" id="ARBA00004370"/>
    </source>
</evidence>
<dbReference type="Proteomes" id="UP000664132">
    <property type="component" value="Unassembled WGS sequence"/>
</dbReference>
<comment type="caution">
    <text evidence="8">The sequence shown here is derived from an EMBL/GenBank/DDBJ whole genome shotgun (WGS) entry which is preliminary data.</text>
</comment>
<organism evidence="8 9">
    <name type="scientific">Cadophora malorum</name>
    <dbReference type="NCBI Taxonomy" id="108018"/>
    <lineage>
        <taxon>Eukaryota</taxon>
        <taxon>Fungi</taxon>
        <taxon>Dikarya</taxon>
        <taxon>Ascomycota</taxon>
        <taxon>Pezizomycotina</taxon>
        <taxon>Leotiomycetes</taxon>
        <taxon>Helotiales</taxon>
        <taxon>Ploettnerulaceae</taxon>
        <taxon>Cadophora</taxon>
    </lineage>
</organism>